<organism evidence="3 4">
    <name type="scientific">Cytospora schulzeri</name>
    <dbReference type="NCBI Taxonomy" id="448051"/>
    <lineage>
        <taxon>Eukaryota</taxon>
        <taxon>Fungi</taxon>
        <taxon>Dikarya</taxon>
        <taxon>Ascomycota</taxon>
        <taxon>Pezizomycotina</taxon>
        <taxon>Sordariomycetes</taxon>
        <taxon>Sordariomycetidae</taxon>
        <taxon>Diaporthales</taxon>
        <taxon>Cytosporaceae</taxon>
        <taxon>Cytospora</taxon>
    </lineage>
</organism>
<feature type="signal peptide" evidence="2">
    <location>
        <begin position="1"/>
        <end position="16"/>
    </location>
</feature>
<evidence type="ECO:0000256" key="2">
    <source>
        <dbReference type="SAM" id="SignalP"/>
    </source>
</evidence>
<dbReference type="Proteomes" id="UP000283895">
    <property type="component" value="Unassembled WGS sequence"/>
</dbReference>
<evidence type="ECO:0000256" key="1">
    <source>
        <dbReference type="SAM" id="MobiDB-lite"/>
    </source>
</evidence>
<feature type="region of interest" description="Disordered" evidence="1">
    <location>
        <begin position="85"/>
        <end position="144"/>
    </location>
</feature>
<feature type="region of interest" description="Disordered" evidence="1">
    <location>
        <begin position="53"/>
        <end position="73"/>
    </location>
</feature>
<dbReference type="OrthoDB" id="3542181at2759"/>
<feature type="compositionally biased region" description="Acidic residues" evidence="1">
    <location>
        <begin position="107"/>
        <end position="121"/>
    </location>
</feature>
<comment type="caution">
    <text evidence="3">The sequence shown here is derived from an EMBL/GenBank/DDBJ whole genome shotgun (WGS) entry which is preliminary data.</text>
</comment>
<name>A0A423VDQ2_9PEZI</name>
<proteinExistence type="predicted"/>
<gene>
    <name evidence="3" type="ORF">VMCG_10155</name>
</gene>
<feature type="compositionally biased region" description="Low complexity" evidence="1">
    <location>
        <begin position="53"/>
        <end position="64"/>
    </location>
</feature>
<evidence type="ECO:0000313" key="4">
    <source>
        <dbReference type="Proteomes" id="UP000283895"/>
    </source>
</evidence>
<dbReference type="EMBL" id="LKEA01000074">
    <property type="protein sequence ID" value="ROV88979.1"/>
    <property type="molecule type" value="Genomic_DNA"/>
</dbReference>
<dbReference type="AlphaFoldDB" id="A0A423VDQ2"/>
<protein>
    <submittedName>
        <fullName evidence="3">Uncharacterized protein</fullName>
    </submittedName>
</protein>
<reference evidence="3 4" key="1">
    <citation type="submission" date="2015-09" db="EMBL/GenBank/DDBJ databases">
        <title>Host preference determinants of Valsa canker pathogens revealed by comparative genomics.</title>
        <authorList>
            <person name="Yin Z."/>
            <person name="Huang L."/>
        </authorList>
    </citation>
    <scope>NUCLEOTIDE SEQUENCE [LARGE SCALE GENOMIC DNA]</scope>
    <source>
        <strain evidence="3 4">03-1</strain>
    </source>
</reference>
<sequence length="214" mass="22202">MRAISFMPLVLPVALASPFTFTSLPNQKHVTLTAQDGRPLVLTIAQTITRTCTTTLEPPTLPGTSGPRRTGRPEDELELRAVFAPTGSSDSATPASTSSAFSASPSSEDEGSDSDSGESEAETNVQKNAAAAQTTPAPPANDPDVAAALAEQGYSQVTYYTCLTRDATYTHCGWHVPVVKVSMSAEHGGGRRKIGVAALGAACAITFGNLMFGV</sequence>
<evidence type="ECO:0000313" key="3">
    <source>
        <dbReference type="EMBL" id="ROV88979.1"/>
    </source>
</evidence>
<accession>A0A423VDQ2</accession>
<feature type="chain" id="PRO_5019186817" evidence="2">
    <location>
        <begin position="17"/>
        <end position="214"/>
    </location>
</feature>
<keyword evidence="4" id="KW-1185">Reference proteome</keyword>
<feature type="compositionally biased region" description="Low complexity" evidence="1">
    <location>
        <begin position="85"/>
        <end position="106"/>
    </location>
</feature>
<keyword evidence="2" id="KW-0732">Signal</keyword>